<dbReference type="Pfam" id="PF07627">
    <property type="entry name" value="PSCyt3"/>
    <property type="match status" value="1"/>
</dbReference>
<dbReference type="PROSITE" id="PS50093">
    <property type="entry name" value="PKD"/>
    <property type="match status" value="1"/>
</dbReference>
<dbReference type="InterPro" id="IPR009056">
    <property type="entry name" value="Cyt_c-like_dom"/>
</dbReference>
<keyword evidence="2 4" id="KW-0479">Metal-binding</keyword>
<dbReference type="InterPro" id="IPR000601">
    <property type="entry name" value="PKD_dom"/>
</dbReference>
<dbReference type="PROSITE" id="PS50022">
    <property type="entry name" value="FA58C_3"/>
    <property type="match status" value="1"/>
</dbReference>
<evidence type="ECO:0000313" key="10">
    <source>
        <dbReference type="Proteomes" id="UP001320119"/>
    </source>
</evidence>
<dbReference type="Gene3D" id="1.10.760.10">
    <property type="entry name" value="Cytochrome c-like domain"/>
    <property type="match status" value="1"/>
</dbReference>
<dbReference type="InterPro" id="IPR036909">
    <property type="entry name" value="Cyt_c-like_dom_sf"/>
</dbReference>
<dbReference type="InterPro" id="IPR022409">
    <property type="entry name" value="PKD/Chitinase_dom"/>
</dbReference>
<dbReference type="InterPro" id="IPR013042">
    <property type="entry name" value="DUF1592"/>
</dbReference>
<evidence type="ECO:0000256" key="4">
    <source>
        <dbReference type="PROSITE-ProRule" id="PRU00433"/>
    </source>
</evidence>
<dbReference type="InterPro" id="IPR013039">
    <property type="entry name" value="DUF1588"/>
</dbReference>
<feature type="domain" description="F5/8 type C" evidence="6">
    <location>
        <begin position="71"/>
        <end position="205"/>
    </location>
</feature>
<sequence length="866" mass="92581">MVNRYSNFSRTIRQVAIGCASFALAGCVAGPGTETSSSEATAVSSVASSVALSSSMASSSQPMMPVETSSCDQPVNIAAGLAGVGSSIDTNTDDTSPNFAFDQNPATRWSSAYTDNEWLSVDLGSEAVICSFAINWEDAYGTVYNLETSMDGSNWQTVYAEVNGNGGQDTITLAAPAPARYVRFKGVERGTQWGYSFWELEVLGAYDGPPVAQITAPNSAIIGESLSFSGAASVDPGGNIVSYAWNFGDGNSAQGPEASHSFSAAGSYNVTLSVTDNDNNLSQQTLTVNVRENVMAGKGQYDEQCALCHGDNGEGTDFGTPLSAAKWQDNVAGLAQAIDLTMPKGNIQKCQGSCATNVAAYIMTFAPASAMDCDNKEAPLPRTLRLLTNREYQNSINDLFSVPALTNITASFPGGVRVHGFDNNAFAESVSESRIGVYWDAANTVANSVIESRFNAVVGCDQLNANCAGTFVADMGRKIFRRPLSNEEQGAYVDIFLSGGNAREGAAKVLKGFLISPNFLYRPEQGVADGDHFRLTPWETATLLAYTFTGSTPDNALLSAAQNNQLQTRAQLTAQVQRLLSSPKANAAIIDFARQWLMLFDFKDVSKDTRVYSDFTPAVKAGMEEEFQQFMQSVLLGEATQFSDLYVSNHTYANAALANYYGLNGATATTSRIDTNGERGGILKLGALLARQGKANDTSPVLRGVFVRKHLLCQPMPLPDATLEINIPMPVPGVSPRERFSQHSADPSCASCHQYIDDVGFGFDTFDGAGKAVANPDDVGVLTGLNELTAPDAHPFKGVHELSVILSDANSAAACVIENFQIYATGQEHQDACTVQTTAERWRNGGYSFQQLWQEIVSANTFLIRE</sequence>
<dbReference type="GO" id="GO:0020037">
    <property type="term" value="F:heme binding"/>
    <property type="evidence" value="ECO:0007669"/>
    <property type="project" value="InterPro"/>
</dbReference>
<protein>
    <recommendedName>
        <fullName evidence="11">PKD domain-containing protein</fullName>
    </recommendedName>
</protein>
<dbReference type="InterPro" id="IPR008979">
    <property type="entry name" value="Galactose-bd-like_sf"/>
</dbReference>
<evidence type="ECO:0000256" key="1">
    <source>
        <dbReference type="ARBA" id="ARBA00022617"/>
    </source>
</evidence>
<dbReference type="Gene3D" id="2.60.40.10">
    <property type="entry name" value="Immunoglobulins"/>
    <property type="match status" value="1"/>
</dbReference>
<dbReference type="PROSITE" id="PS51007">
    <property type="entry name" value="CYTC"/>
    <property type="match status" value="1"/>
</dbReference>
<dbReference type="Pfam" id="PF07631">
    <property type="entry name" value="PSD4"/>
    <property type="match status" value="1"/>
</dbReference>
<dbReference type="GO" id="GO:0046872">
    <property type="term" value="F:metal ion binding"/>
    <property type="evidence" value="ECO:0007669"/>
    <property type="project" value="UniProtKB-KW"/>
</dbReference>
<dbReference type="EMBL" id="AP023086">
    <property type="protein sequence ID" value="BCD98740.1"/>
    <property type="molecule type" value="Genomic_DNA"/>
</dbReference>
<evidence type="ECO:0000256" key="2">
    <source>
        <dbReference type="ARBA" id="ARBA00022723"/>
    </source>
</evidence>
<dbReference type="InterPro" id="IPR035986">
    <property type="entry name" value="PKD_dom_sf"/>
</dbReference>
<organism evidence="9 10">
    <name type="scientific">Marinagarivorans cellulosilyticus</name>
    <dbReference type="NCBI Taxonomy" id="2721545"/>
    <lineage>
        <taxon>Bacteria</taxon>
        <taxon>Pseudomonadati</taxon>
        <taxon>Pseudomonadota</taxon>
        <taxon>Gammaproteobacteria</taxon>
        <taxon>Cellvibrionales</taxon>
        <taxon>Cellvibrionaceae</taxon>
        <taxon>Marinagarivorans</taxon>
    </lineage>
</organism>
<dbReference type="Pfam" id="PF07626">
    <property type="entry name" value="PSD3"/>
    <property type="match status" value="1"/>
</dbReference>
<feature type="domain" description="Cytochrome c" evidence="8">
    <location>
        <begin position="292"/>
        <end position="366"/>
    </location>
</feature>
<dbReference type="InterPro" id="IPR013043">
    <property type="entry name" value="DUF1595"/>
</dbReference>
<evidence type="ECO:0000313" key="9">
    <source>
        <dbReference type="EMBL" id="BCD98740.1"/>
    </source>
</evidence>
<keyword evidence="10" id="KW-1185">Reference proteome</keyword>
<dbReference type="CDD" id="cd00146">
    <property type="entry name" value="PKD"/>
    <property type="match status" value="1"/>
</dbReference>
<dbReference type="SMART" id="SM00231">
    <property type="entry name" value="FA58C"/>
    <property type="match status" value="1"/>
</dbReference>
<dbReference type="Pfam" id="PF07637">
    <property type="entry name" value="PSD5"/>
    <property type="match status" value="1"/>
</dbReference>
<evidence type="ECO:0000259" key="6">
    <source>
        <dbReference type="PROSITE" id="PS50022"/>
    </source>
</evidence>
<dbReference type="InterPro" id="IPR000421">
    <property type="entry name" value="FA58C"/>
</dbReference>
<feature type="signal peptide" evidence="5">
    <location>
        <begin position="1"/>
        <end position="25"/>
    </location>
</feature>
<evidence type="ECO:0000256" key="5">
    <source>
        <dbReference type="SAM" id="SignalP"/>
    </source>
</evidence>
<dbReference type="SUPFAM" id="SSF49785">
    <property type="entry name" value="Galactose-binding domain-like"/>
    <property type="match status" value="1"/>
</dbReference>
<dbReference type="Gene3D" id="2.60.120.260">
    <property type="entry name" value="Galactose-binding domain-like"/>
    <property type="match status" value="1"/>
</dbReference>
<keyword evidence="5" id="KW-0732">Signal</keyword>
<dbReference type="Pfam" id="PF07624">
    <property type="entry name" value="PSD2"/>
    <property type="match status" value="1"/>
</dbReference>
<name>A0AAN1WJG7_9GAMM</name>
<dbReference type="KEGG" id="marq:MARGE09_P2941"/>
<dbReference type="SMART" id="SM00089">
    <property type="entry name" value="PKD"/>
    <property type="match status" value="1"/>
</dbReference>
<dbReference type="PROSITE" id="PS51257">
    <property type="entry name" value="PROKAR_LIPOPROTEIN"/>
    <property type="match status" value="1"/>
</dbReference>
<evidence type="ECO:0000259" key="7">
    <source>
        <dbReference type="PROSITE" id="PS50093"/>
    </source>
</evidence>
<dbReference type="AlphaFoldDB" id="A0AAN1WJG7"/>
<dbReference type="InterPro" id="IPR013783">
    <property type="entry name" value="Ig-like_fold"/>
</dbReference>
<dbReference type="InterPro" id="IPR013036">
    <property type="entry name" value="DUF1587"/>
</dbReference>
<gene>
    <name evidence="9" type="ORF">MARGE09_P2941</name>
</gene>
<dbReference type="GO" id="GO:0009055">
    <property type="term" value="F:electron transfer activity"/>
    <property type="evidence" value="ECO:0007669"/>
    <property type="project" value="InterPro"/>
</dbReference>
<evidence type="ECO:0000259" key="8">
    <source>
        <dbReference type="PROSITE" id="PS51007"/>
    </source>
</evidence>
<dbReference type="SUPFAM" id="SSF46626">
    <property type="entry name" value="Cytochrome c"/>
    <property type="match status" value="1"/>
</dbReference>
<accession>A0AAN1WJG7</accession>
<evidence type="ECO:0008006" key="11">
    <source>
        <dbReference type="Google" id="ProtNLM"/>
    </source>
</evidence>
<keyword evidence="3 4" id="KW-0408">Iron</keyword>
<dbReference type="Pfam" id="PF18911">
    <property type="entry name" value="PKD_4"/>
    <property type="match status" value="1"/>
</dbReference>
<dbReference type="Proteomes" id="UP001320119">
    <property type="component" value="Chromosome"/>
</dbReference>
<dbReference type="SUPFAM" id="SSF49299">
    <property type="entry name" value="PKD domain"/>
    <property type="match status" value="1"/>
</dbReference>
<feature type="domain" description="PKD" evidence="7">
    <location>
        <begin position="209"/>
        <end position="290"/>
    </location>
</feature>
<dbReference type="RefSeq" id="WP_236983278.1">
    <property type="nucleotide sequence ID" value="NZ_AP023086.1"/>
</dbReference>
<reference evidence="9 10" key="1">
    <citation type="journal article" date="2022" name="IScience">
        <title>An ultrasensitive nanofiber-based assay for enzymatic hydrolysis and deep-sea microbial degradation of cellulose.</title>
        <authorList>
            <person name="Tsudome M."/>
            <person name="Tachioka M."/>
            <person name="Miyazaki M."/>
            <person name="Uchimura K."/>
            <person name="Tsuda M."/>
            <person name="Takaki Y."/>
            <person name="Deguchi S."/>
        </authorList>
    </citation>
    <scope>NUCLEOTIDE SEQUENCE [LARGE SCALE GENOMIC DNA]</scope>
    <source>
        <strain evidence="9 10">GE09</strain>
    </source>
</reference>
<dbReference type="Pfam" id="PF00754">
    <property type="entry name" value="F5_F8_type_C"/>
    <property type="match status" value="1"/>
</dbReference>
<evidence type="ECO:0000256" key="3">
    <source>
        <dbReference type="ARBA" id="ARBA00023004"/>
    </source>
</evidence>
<proteinExistence type="predicted"/>
<dbReference type="Pfam" id="PF13442">
    <property type="entry name" value="Cytochrome_CBB3"/>
    <property type="match status" value="1"/>
</dbReference>
<keyword evidence="1 4" id="KW-0349">Heme</keyword>
<feature type="chain" id="PRO_5043014259" description="PKD domain-containing protein" evidence="5">
    <location>
        <begin position="26"/>
        <end position="866"/>
    </location>
</feature>
<dbReference type="InterPro" id="IPR011478">
    <property type="entry name" value="DUF1585"/>
</dbReference>